<reference evidence="10 11" key="1">
    <citation type="submission" date="2019-04" db="EMBL/GenBank/DDBJ databases">
        <title>Genome sequencing of Clostridium botulinum Groups I-IV and Clostridium butyricum.</title>
        <authorList>
            <person name="Brunt J."/>
            <person name="Van Vliet A.H.M."/>
            <person name="Stringer S.C."/>
            <person name="Carter A.T."/>
            <person name="Peck M.W."/>
        </authorList>
    </citation>
    <scope>NUCLEOTIDE SEQUENCE [LARGE SCALE GENOMIC DNA]</scope>
    <source>
        <strain evidence="8 11">1605</strain>
        <strain evidence="9 10">CB-K-33E</strain>
    </source>
</reference>
<dbReference type="Gene3D" id="1.10.8.60">
    <property type="match status" value="1"/>
</dbReference>
<keyword evidence="3" id="KW-0805">Transcription regulation</keyword>
<dbReference type="InterPro" id="IPR029016">
    <property type="entry name" value="GAF-like_dom_sf"/>
</dbReference>
<dbReference type="AlphaFoldDB" id="A0A0M1LIU8"/>
<dbReference type="SUPFAM" id="SSF52540">
    <property type="entry name" value="P-loop containing nucleoside triphosphate hydrolases"/>
    <property type="match status" value="1"/>
</dbReference>
<dbReference type="InterPro" id="IPR035965">
    <property type="entry name" value="PAS-like_dom_sf"/>
</dbReference>
<dbReference type="InterPro" id="IPR000014">
    <property type="entry name" value="PAS"/>
</dbReference>
<evidence type="ECO:0000259" key="7">
    <source>
        <dbReference type="PROSITE" id="PS50112"/>
    </source>
</evidence>
<dbReference type="EMBL" id="SWVK01000020">
    <property type="protein sequence ID" value="NFN36177.1"/>
    <property type="molecule type" value="Genomic_DNA"/>
</dbReference>
<dbReference type="PROSITE" id="PS00688">
    <property type="entry name" value="SIGMA54_INTERACT_3"/>
    <property type="match status" value="1"/>
</dbReference>
<evidence type="ECO:0000313" key="8">
    <source>
        <dbReference type="EMBL" id="NFF87616.1"/>
    </source>
</evidence>
<dbReference type="GO" id="GO:0043565">
    <property type="term" value="F:sequence-specific DNA binding"/>
    <property type="evidence" value="ECO:0007669"/>
    <property type="project" value="InterPro"/>
</dbReference>
<dbReference type="CDD" id="cd00130">
    <property type="entry name" value="PAS"/>
    <property type="match status" value="1"/>
</dbReference>
<gene>
    <name evidence="8" type="ORF">FC774_06980</name>
    <name evidence="9" type="ORF">FDB51_13855</name>
</gene>
<dbReference type="RefSeq" id="WP_053342003.1">
    <property type="nucleotide sequence ID" value="NZ_LFPA01000014.1"/>
</dbReference>
<evidence type="ECO:0000313" key="11">
    <source>
        <dbReference type="Proteomes" id="UP000476820"/>
    </source>
</evidence>
<dbReference type="Pfam" id="PF00989">
    <property type="entry name" value="PAS"/>
    <property type="match status" value="1"/>
</dbReference>
<dbReference type="Pfam" id="PF01590">
    <property type="entry name" value="GAF"/>
    <property type="match status" value="1"/>
</dbReference>
<dbReference type="InterPro" id="IPR003593">
    <property type="entry name" value="AAA+_ATPase"/>
</dbReference>
<keyword evidence="1" id="KW-0547">Nucleotide-binding</keyword>
<dbReference type="GO" id="GO:0006355">
    <property type="term" value="P:regulation of DNA-templated transcription"/>
    <property type="evidence" value="ECO:0007669"/>
    <property type="project" value="InterPro"/>
</dbReference>
<keyword evidence="5" id="KW-0804">Transcription</keyword>
<evidence type="ECO:0000259" key="6">
    <source>
        <dbReference type="PROSITE" id="PS50045"/>
    </source>
</evidence>
<dbReference type="Gene3D" id="1.10.10.60">
    <property type="entry name" value="Homeodomain-like"/>
    <property type="match status" value="1"/>
</dbReference>
<dbReference type="InterPro" id="IPR025944">
    <property type="entry name" value="Sigma_54_int_dom_CS"/>
</dbReference>
<dbReference type="CDD" id="cd00009">
    <property type="entry name" value="AAA"/>
    <property type="match status" value="1"/>
</dbReference>
<dbReference type="PANTHER" id="PTHR32071:SF57">
    <property type="entry name" value="C4-DICARBOXYLATE TRANSPORT TRANSCRIPTIONAL REGULATORY PROTEIN DCTD"/>
    <property type="match status" value="1"/>
</dbReference>
<organism evidence="8 11">
    <name type="scientific">Clostridium botulinum</name>
    <dbReference type="NCBI Taxonomy" id="1491"/>
    <lineage>
        <taxon>Bacteria</taxon>
        <taxon>Bacillati</taxon>
        <taxon>Bacillota</taxon>
        <taxon>Clostridia</taxon>
        <taxon>Eubacteriales</taxon>
        <taxon>Clostridiaceae</taxon>
        <taxon>Clostridium</taxon>
    </lineage>
</organism>
<dbReference type="Proteomes" id="UP000473681">
    <property type="component" value="Unassembled WGS sequence"/>
</dbReference>
<evidence type="ECO:0000313" key="10">
    <source>
        <dbReference type="Proteomes" id="UP000473681"/>
    </source>
</evidence>
<accession>A0A0M1LIU8</accession>
<evidence type="ECO:0000256" key="2">
    <source>
        <dbReference type="ARBA" id="ARBA00022840"/>
    </source>
</evidence>
<dbReference type="FunFam" id="3.40.50.300:FF:000006">
    <property type="entry name" value="DNA-binding transcriptional regulator NtrC"/>
    <property type="match status" value="1"/>
</dbReference>
<dbReference type="InterPro" id="IPR058031">
    <property type="entry name" value="AAA_lid_NorR"/>
</dbReference>
<dbReference type="InterPro" id="IPR002078">
    <property type="entry name" value="Sigma_54_int"/>
</dbReference>
<keyword evidence="4" id="KW-0238">DNA-binding</keyword>
<dbReference type="GO" id="GO:0005524">
    <property type="term" value="F:ATP binding"/>
    <property type="evidence" value="ECO:0007669"/>
    <property type="project" value="UniProtKB-KW"/>
</dbReference>
<dbReference type="PANTHER" id="PTHR32071">
    <property type="entry name" value="TRANSCRIPTIONAL REGULATORY PROTEIN"/>
    <property type="match status" value="1"/>
</dbReference>
<proteinExistence type="predicted"/>
<feature type="domain" description="Sigma-54 factor interaction" evidence="6">
    <location>
        <begin position="324"/>
        <end position="554"/>
    </location>
</feature>
<dbReference type="Gene3D" id="3.30.450.20">
    <property type="entry name" value="PAS domain"/>
    <property type="match status" value="1"/>
</dbReference>
<dbReference type="Pfam" id="PF02954">
    <property type="entry name" value="HTH_8"/>
    <property type="match status" value="1"/>
</dbReference>
<sequence>MFEENTYQEILNRSHKRCIKYGVENNIHHPSIILKNKELDILIRKNCELINIARPFMEILYDFLRGSGFSLYLTDKNGVVLTIIGDEDIIIDQIKVGIVEGTDMSERSAGTNGIGTALYENSSIQILGEEHFIKAFHIWTCSSAVIHNEKKDIIGCLNLTGRRQLAHPHTLGLVVAAVKSIENHLKVEKTQKELFKAHQYLNRVMNSLNLGIFAVDIEGIVKAINNSACDMLNIKEKDVINKNANSVLDNWEGIFDHLKSGRTYEDIEIIYSNKKKRFNLNVYPIKDKEKNISGIVCIFKDMKNVYNLVNKYTGRTAQYTFDDIIGKSEQILKLKEQSKNIASSPSTVLIQGESGTGKELIAQSIHNNSDRRDCSFVAINCGAIPKSLIESELFGYEEGAFTGAKRGGCAGKFELANGGTLFLDEIGEMPLDMQISLLRVLQEGCITRIGGNKCINVNVRIIAATNKNLKNEVEKGTFREDLYYRLRVIPIYVPSLKERVGDIEILIEHFLQIKSIKLGKCIPIIEKSLYQNLLNYDWPGNIRELENCIENIINMDGNISFSFENKKLVEKEDNCSNIDLQCNMCSLEELEERAIRACLNNCDGNITKSCKILGINRSTLYAKIKKYNIKFR</sequence>
<evidence type="ECO:0000256" key="3">
    <source>
        <dbReference type="ARBA" id="ARBA00023015"/>
    </source>
</evidence>
<dbReference type="PROSITE" id="PS00675">
    <property type="entry name" value="SIGMA54_INTERACT_1"/>
    <property type="match status" value="1"/>
</dbReference>
<dbReference type="Proteomes" id="UP000476820">
    <property type="component" value="Unassembled WGS sequence"/>
</dbReference>
<dbReference type="OrthoDB" id="9803970at2"/>
<dbReference type="InterPro" id="IPR003018">
    <property type="entry name" value="GAF"/>
</dbReference>
<dbReference type="PROSITE" id="PS00676">
    <property type="entry name" value="SIGMA54_INTERACT_2"/>
    <property type="match status" value="1"/>
</dbReference>
<dbReference type="InterPro" id="IPR027417">
    <property type="entry name" value="P-loop_NTPase"/>
</dbReference>
<dbReference type="InterPro" id="IPR025943">
    <property type="entry name" value="Sigma_54_int_dom_ATP-bd_2"/>
</dbReference>
<dbReference type="Gene3D" id="3.30.450.40">
    <property type="match status" value="1"/>
</dbReference>
<dbReference type="Pfam" id="PF00158">
    <property type="entry name" value="Sigma54_activat"/>
    <property type="match status" value="1"/>
</dbReference>
<dbReference type="SUPFAM" id="SSF46689">
    <property type="entry name" value="Homeodomain-like"/>
    <property type="match status" value="1"/>
</dbReference>
<dbReference type="EMBL" id="SWOV01000014">
    <property type="protein sequence ID" value="NFF87616.1"/>
    <property type="molecule type" value="Genomic_DNA"/>
</dbReference>
<dbReference type="Gene3D" id="3.40.50.300">
    <property type="entry name" value="P-loop containing nucleotide triphosphate hydrolases"/>
    <property type="match status" value="1"/>
</dbReference>
<dbReference type="PROSITE" id="PS50045">
    <property type="entry name" value="SIGMA54_INTERACT_4"/>
    <property type="match status" value="1"/>
</dbReference>
<evidence type="ECO:0000256" key="4">
    <source>
        <dbReference type="ARBA" id="ARBA00023125"/>
    </source>
</evidence>
<evidence type="ECO:0000313" key="9">
    <source>
        <dbReference type="EMBL" id="NFN36177.1"/>
    </source>
</evidence>
<dbReference type="SMART" id="SM00382">
    <property type="entry name" value="AAA"/>
    <property type="match status" value="1"/>
</dbReference>
<keyword evidence="2" id="KW-0067">ATP-binding</keyword>
<evidence type="ECO:0000256" key="1">
    <source>
        <dbReference type="ARBA" id="ARBA00022741"/>
    </source>
</evidence>
<dbReference type="InterPro" id="IPR009057">
    <property type="entry name" value="Homeodomain-like_sf"/>
</dbReference>
<dbReference type="Pfam" id="PF25601">
    <property type="entry name" value="AAA_lid_14"/>
    <property type="match status" value="1"/>
</dbReference>
<dbReference type="InterPro" id="IPR025662">
    <property type="entry name" value="Sigma_54_int_dom_ATP-bd_1"/>
</dbReference>
<evidence type="ECO:0000256" key="5">
    <source>
        <dbReference type="ARBA" id="ARBA00023163"/>
    </source>
</evidence>
<dbReference type="InterPro" id="IPR013767">
    <property type="entry name" value="PAS_fold"/>
</dbReference>
<dbReference type="PRINTS" id="PR01590">
    <property type="entry name" value="HTHFIS"/>
</dbReference>
<feature type="domain" description="PAS" evidence="7">
    <location>
        <begin position="197"/>
        <end position="249"/>
    </location>
</feature>
<protein>
    <submittedName>
        <fullName evidence="8">Sigma-54-dependent Fis family transcriptional regulator</fullName>
    </submittedName>
</protein>
<comment type="caution">
    <text evidence="8">The sequence shown here is derived from an EMBL/GenBank/DDBJ whole genome shotgun (WGS) entry which is preliminary data.</text>
</comment>
<dbReference type="InterPro" id="IPR002197">
    <property type="entry name" value="HTH_Fis"/>
</dbReference>
<dbReference type="PROSITE" id="PS50112">
    <property type="entry name" value="PAS"/>
    <property type="match status" value="1"/>
</dbReference>
<dbReference type="SUPFAM" id="SSF55785">
    <property type="entry name" value="PYP-like sensor domain (PAS domain)"/>
    <property type="match status" value="1"/>
</dbReference>
<name>A0A0M1LIU8_CLOBO</name>